<comment type="caution">
    <text evidence="1">The sequence shown here is derived from an EMBL/GenBank/DDBJ whole genome shotgun (WGS) entry which is preliminary data.</text>
</comment>
<organism evidence="1 2">
    <name type="scientific">Streptomyces adustus</name>
    <dbReference type="NCBI Taxonomy" id="1609272"/>
    <lineage>
        <taxon>Bacteria</taxon>
        <taxon>Bacillati</taxon>
        <taxon>Actinomycetota</taxon>
        <taxon>Actinomycetes</taxon>
        <taxon>Kitasatosporales</taxon>
        <taxon>Streptomycetaceae</taxon>
        <taxon>Streptomyces</taxon>
    </lineage>
</organism>
<evidence type="ECO:0000313" key="2">
    <source>
        <dbReference type="Proteomes" id="UP000325849"/>
    </source>
</evidence>
<gene>
    <name evidence="1" type="ORF">FNH09_30470</name>
</gene>
<dbReference type="Proteomes" id="UP000325849">
    <property type="component" value="Unassembled WGS sequence"/>
</dbReference>
<evidence type="ECO:0000313" key="1">
    <source>
        <dbReference type="EMBL" id="MPY35402.1"/>
    </source>
</evidence>
<dbReference type="AlphaFoldDB" id="A0A5N8VKZ8"/>
<dbReference type="EMBL" id="VJZD01000158">
    <property type="protein sequence ID" value="MPY35402.1"/>
    <property type="molecule type" value="Genomic_DNA"/>
</dbReference>
<name>A0A5N8VKZ8_9ACTN</name>
<accession>A0A5N8VKZ8</accession>
<sequence length="190" mass="20288">MTYGLWHGDTRAQADGYLAQVGSGRCVKASATTSKCEAVVVADPNSNLRSNALAGVWTVGAVAVDGAGNVTRLDDVGTGIARIKRETQLSRADATPEPVKKGRTVTVRARMAVASWEQHKDVPLIGHQVLLQFRKGRSGAFVTLQKVKTDRNGWAKASVKATVDGEYRFNFAGTSLTRARTGAADFVDVK</sequence>
<proteinExistence type="predicted"/>
<reference evidence="1 2" key="1">
    <citation type="submission" date="2019-07" db="EMBL/GenBank/DDBJ databases">
        <title>New species of Amycolatopsis and Streptomyces.</title>
        <authorList>
            <person name="Duangmal K."/>
            <person name="Teo W.F.A."/>
            <person name="Lipun K."/>
        </authorList>
    </citation>
    <scope>NUCLEOTIDE SEQUENCE [LARGE SCALE GENOMIC DNA]</scope>
    <source>
        <strain evidence="1 2">NBRC 109810</strain>
    </source>
</reference>
<keyword evidence="2" id="KW-1185">Reference proteome</keyword>
<protein>
    <submittedName>
        <fullName evidence="1">Calcium-binding protein</fullName>
    </submittedName>
</protein>